<dbReference type="GO" id="GO:0008017">
    <property type="term" value="F:microtubule binding"/>
    <property type="evidence" value="ECO:0007669"/>
    <property type="project" value="TreeGrafter"/>
</dbReference>
<feature type="coiled-coil region" evidence="2">
    <location>
        <begin position="356"/>
        <end position="493"/>
    </location>
</feature>
<organism evidence="4 5">
    <name type="scientific">Dreissena polymorpha</name>
    <name type="common">Zebra mussel</name>
    <name type="synonym">Mytilus polymorpha</name>
    <dbReference type="NCBI Taxonomy" id="45954"/>
    <lineage>
        <taxon>Eukaryota</taxon>
        <taxon>Metazoa</taxon>
        <taxon>Spiralia</taxon>
        <taxon>Lophotrochozoa</taxon>
        <taxon>Mollusca</taxon>
        <taxon>Bivalvia</taxon>
        <taxon>Autobranchia</taxon>
        <taxon>Heteroconchia</taxon>
        <taxon>Euheterodonta</taxon>
        <taxon>Imparidentia</taxon>
        <taxon>Neoheterodontei</taxon>
        <taxon>Myida</taxon>
        <taxon>Dreissenoidea</taxon>
        <taxon>Dreissenidae</taxon>
        <taxon>Dreissena</taxon>
    </lineage>
</organism>
<feature type="region of interest" description="Disordered" evidence="3">
    <location>
        <begin position="556"/>
        <end position="761"/>
    </location>
</feature>
<proteinExistence type="predicted"/>
<dbReference type="InterPro" id="IPR051293">
    <property type="entry name" value="MTUS1/CCDC69"/>
</dbReference>
<reference evidence="4" key="2">
    <citation type="submission" date="2020-11" db="EMBL/GenBank/DDBJ databases">
        <authorList>
            <person name="McCartney M.A."/>
            <person name="Auch B."/>
            <person name="Kono T."/>
            <person name="Mallez S."/>
            <person name="Becker A."/>
            <person name="Gohl D.M."/>
            <person name="Silverstein K.A.T."/>
            <person name="Koren S."/>
            <person name="Bechman K.B."/>
            <person name="Herman A."/>
            <person name="Abrahante J.E."/>
            <person name="Garbe J."/>
        </authorList>
    </citation>
    <scope>NUCLEOTIDE SEQUENCE</scope>
    <source>
        <strain evidence="4">Duluth1</strain>
        <tissue evidence="4">Whole animal</tissue>
    </source>
</reference>
<protein>
    <submittedName>
        <fullName evidence="4">Uncharacterized protein</fullName>
    </submittedName>
</protein>
<reference evidence="4" key="1">
    <citation type="journal article" date="2019" name="bioRxiv">
        <title>The Genome of the Zebra Mussel, Dreissena polymorpha: A Resource for Invasive Species Research.</title>
        <authorList>
            <person name="McCartney M.A."/>
            <person name="Auch B."/>
            <person name="Kono T."/>
            <person name="Mallez S."/>
            <person name="Zhang Y."/>
            <person name="Obille A."/>
            <person name="Becker A."/>
            <person name="Abrahante J.E."/>
            <person name="Garbe J."/>
            <person name="Badalamenti J.P."/>
            <person name="Herman A."/>
            <person name="Mangelson H."/>
            <person name="Liachko I."/>
            <person name="Sullivan S."/>
            <person name="Sone E.D."/>
            <person name="Koren S."/>
            <person name="Silverstein K.A.T."/>
            <person name="Beckman K.B."/>
            <person name="Gohl D.M."/>
        </authorList>
    </citation>
    <scope>NUCLEOTIDE SEQUENCE</scope>
    <source>
        <strain evidence="4">Duluth1</strain>
        <tissue evidence="4">Whole animal</tissue>
    </source>
</reference>
<feature type="compositionally biased region" description="Low complexity" evidence="3">
    <location>
        <begin position="574"/>
        <end position="585"/>
    </location>
</feature>
<dbReference type="PANTHER" id="PTHR24200">
    <property type="entry name" value="TOUCAN, ISOFORM A"/>
    <property type="match status" value="1"/>
</dbReference>
<dbReference type="Proteomes" id="UP000828390">
    <property type="component" value="Unassembled WGS sequence"/>
</dbReference>
<evidence type="ECO:0000256" key="2">
    <source>
        <dbReference type="SAM" id="Coils"/>
    </source>
</evidence>
<gene>
    <name evidence="4" type="ORF">DPMN_115276</name>
</gene>
<name>A0A9D4KMI6_DREPO</name>
<comment type="caution">
    <text evidence="4">The sequence shown here is derived from an EMBL/GenBank/DDBJ whole genome shotgun (WGS) entry which is preliminary data.</text>
</comment>
<feature type="compositionally biased region" description="Polar residues" evidence="3">
    <location>
        <begin position="623"/>
        <end position="634"/>
    </location>
</feature>
<dbReference type="GO" id="GO:0005737">
    <property type="term" value="C:cytoplasm"/>
    <property type="evidence" value="ECO:0007669"/>
    <property type="project" value="TreeGrafter"/>
</dbReference>
<evidence type="ECO:0000313" key="5">
    <source>
        <dbReference type="Proteomes" id="UP000828390"/>
    </source>
</evidence>
<keyword evidence="1 2" id="KW-0175">Coiled coil</keyword>
<keyword evidence="5" id="KW-1185">Reference proteome</keyword>
<dbReference type="AlphaFoldDB" id="A0A9D4KMI6"/>
<feature type="compositionally biased region" description="Low complexity" evidence="3">
    <location>
        <begin position="635"/>
        <end position="652"/>
    </location>
</feature>
<accession>A0A9D4KMI6</accession>
<dbReference type="GO" id="GO:0005634">
    <property type="term" value="C:nucleus"/>
    <property type="evidence" value="ECO:0007669"/>
    <property type="project" value="TreeGrafter"/>
</dbReference>
<feature type="compositionally biased region" description="Polar residues" evidence="3">
    <location>
        <begin position="724"/>
        <end position="745"/>
    </location>
</feature>
<evidence type="ECO:0000313" key="4">
    <source>
        <dbReference type="EMBL" id="KAH3841796.1"/>
    </source>
</evidence>
<dbReference type="EMBL" id="JAIWYP010000004">
    <property type="protein sequence ID" value="KAH3841796.1"/>
    <property type="molecule type" value="Genomic_DNA"/>
</dbReference>
<evidence type="ECO:0000256" key="1">
    <source>
        <dbReference type="ARBA" id="ARBA00023054"/>
    </source>
</evidence>
<dbReference type="PANTHER" id="PTHR24200:SF11">
    <property type="entry name" value="TOUCAN, ISOFORM A"/>
    <property type="match status" value="1"/>
</dbReference>
<evidence type="ECO:0000256" key="3">
    <source>
        <dbReference type="SAM" id="MobiDB-lite"/>
    </source>
</evidence>
<sequence length="832" mass="94800">MYLTQLNSRDLELSRSPAVRVDAMDRRVDYIRTRTMPVYTTVLEDTSCNHIQNLGEVPPVIRRREKNKKENSSNRRSRPASWFVSHFSFDKLFHRGVPLNMKWDRIDPNNYNIWVAVSVMTAFMGDGTDMFSKDRIRAQWQSVDVILRSCRLGRPLEQRKEYVMTRYDQNRNKTTKSKKEVKVVETVSAEIHAQEVQRLEALCETRTKQLNMVRLQLQTSNLGFEGMATTVNYLAHELKAFSCPRFEREIASLQKAAAGDRASIESLQTTKSNLEGIVTQMKERHKEYIQSLEVEMERSLQYQQETLTAQHEGEISALKAQKAHEISELRRSHEQNIGQLVDKHTVAMATLSGQHVDTIRQLQTKQENQMEELHKQHQDKLEDITGRFDGIKMTLSEKVETLRSECDRLRDRAKHCEEALQRDSDFKVQCALAPYRSLPQEIESLKTVLEMKNEEINKLRTHNIELQKKLEELPVAREQIISLQQKKENLEAIISMKTDHEKVLHERCQSLMRKYDKESRANKRLSMDYEELMWKLSESFTDPDLGTLELYQKMGMSPTGDLTSPGLGRKLRTPSSSESSPSKSPATRRTLSSSADDREEKKMKRRSGNYLIDEMKHRATSPLAKQSAQNPLTKSWSAGSGSLSSSPTCSNGRHGTAMSQSWCVEMEKDENQTQAAVSKIPRSKSNTDKQSHGKSVSPEVSDRLRTEQVSVSKMETDNSNSNSVNGDVQTSVQSELVTCKSGESPQKSEPKAVPEMGPLSESDHVFNEKFCVMNNKHANADSDTNYSTSSITSVDTLRSETLSCPPSKLPVNIEEENDTGSARRRGHTETTV</sequence>
<feature type="region of interest" description="Disordered" evidence="3">
    <location>
        <begin position="797"/>
        <end position="832"/>
    </location>
</feature>